<feature type="transmembrane region" description="Helical" evidence="1">
    <location>
        <begin position="478"/>
        <end position="499"/>
    </location>
</feature>
<organism evidence="2 3">
    <name type="scientific">Drosophila arizonae</name>
    <name type="common">Fruit fly</name>
    <dbReference type="NCBI Taxonomy" id="7263"/>
    <lineage>
        <taxon>Eukaryota</taxon>
        <taxon>Metazoa</taxon>
        <taxon>Ecdysozoa</taxon>
        <taxon>Arthropoda</taxon>
        <taxon>Hexapoda</taxon>
        <taxon>Insecta</taxon>
        <taxon>Pterygota</taxon>
        <taxon>Neoptera</taxon>
        <taxon>Endopterygota</taxon>
        <taxon>Diptera</taxon>
        <taxon>Brachycera</taxon>
        <taxon>Muscomorpha</taxon>
        <taxon>Ephydroidea</taxon>
        <taxon>Drosophilidae</taxon>
        <taxon>Drosophila</taxon>
    </lineage>
</organism>
<reference evidence="3" key="3">
    <citation type="submission" date="2025-08" db="UniProtKB">
        <authorList>
            <consortium name="RefSeq"/>
        </authorList>
    </citation>
    <scope>IDENTIFICATION</scope>
    <source>
        <tissue evidence="3">Whole organism</tissue>
    </source>
</reference>
<feature type="transmembrane region" description="Helical" evidence="1">
    <location>
        <begin position="440"/>
        <end position="458"/>
    </location>
</feature>
<dbReference type="Pfam" id="PF04114">
    <property type="entry name" value="Gaa1"/>
    <property type="match status" value="1"/>
</dbReference>
<dbReference type="PANTHER" id="PTHR13304">
    <property type="entry name" value="GLYCOSYLPHOSPHATIDYLINOSITOL ANCHOR ATTACHMENT 1 PROTEIN"/>
    <property type="match status" value="1"/>
</dbReference>
<keyword evidence="1" id="KW-0472">Membrane</keyword>
<dbReference type="InterPro" id="IPR007246">
    <property type="entry name" value="Gaa1"/>
</dbReference>
<keyword evidence="1" id="KW-0812">Transmembrane</keyword>
<protein>
    <submittedName>
        <fullName evidence="3">Glycosylphosphatidylinositol anchor attachment 1 protein</fullName>
    </submittedName>
</protein>
<feature type="transmembrane region" description="Helical" evidence="1">
    <location>
        <begin position="557"/>
        <end position="578"/>
    </location>
</feature>
<dbReference type="RefSeq" id="XP_017869619.1">
    <property type="nucleotide sequence ID" value="XM_018014130.1"/>
</dbReference>
<accession>A0ABM1PQY3</accession>
<reference evidence="2" key="2">
    <citation type="journal article" date="2016" name="G3 (Bethesda)">
        <title>Genome Evolution in Three Species of Cactophilic Drosophila.</title>
        <authorList>
            <person name="Sanchez-Flores A."/>
            <person name="Penazola F."/>
            <person name="Carpinteyro-Ponce J."/>
            <person name="Nazario-Yepiz N."/>
            <person name="Abreu-Goodger C."/>
            <person name="Machado C.A."/>
            <person name="Markow T.A."/>
        </authorList>
    </citation>
    <scope>NUCLEOTIDE SEQUENCE [LARGE SCALE GENOMIC DNA]</scope>
</reference>
<evidence type="ECO:0000313" key="3">
    <source>
        <dbReference type="RefSeq" id="XP_017869619.1"/>
    </source>
</evidence>
<dbReference type="GeneID" id="108618209"/>
<name>A0ABM1PQY3_DROAR</name>
<sequence>MGLLSDPSISTHNKLVDSLAKHMRKLCYVFYTAGVAWFMCLALPEFNHGTYLSENALSPGLVYPEIRIDANRLALQLLEELQRERKDHQSTTPHAWIMAKFNEFGLETYTHNFTLRYPFGGGKEFHGKNVYGILRAPRIGSTEGLVFSAPYRPPNSVHDEITASVPVLLAFADFARRKNYWAKDLVFLVTEQEQLGMQAWLEAYHDGYKNYHSSSAYLVAGSLPARAGSLQAALNIEVQDLEVDYVDVKVEGLNGKLPNLDMFNLVQRIMAREGVTSGYKHAPRKRRRMNLSPYEQNLRQMLSMLATQATGVPNGNHGLFHRYRIDALTLSAAKRVTNSNVKSNPSSATVPLLKSIEGISRSLNNLLERFHQSFFFYVIVHNDRYISIGDYMPALVALIACSFVKAYLSWSTLDAAERHAQQDAAGNETDPVVFSMKLSLPYGFVLVYLVVTLVIGYMGNVLPLQKYLMELSIGAGPLTLTMLIALNVAGIALPFYVVLPPGGLELLHICMLLIYGCALIVIGLLNFSLGFLVAALSVPMVVALNPSSRNGALRGLARLWALLLNPMVVIYTVVLVLTFYEFPELTFQQLLLRAVAAVMDAVTFALIDSVIYGNWLYFAACTVFFPLWIICWTLALAKQSDNEISHAKLKIN</sequence>
<dbReference type="Proteomes" id="UP000694904">
    <property type="component" value="Chromosome X"/>
</dbReference>
<feature type="transmembrane region" description="Helical" evidence="1">
    <location>
        <begin position="617"/>
        <end position="637"/>
    </location>
</feature>
<feature type="transmembrane region" description="Helical" evidence="1">
    <location>
        <begin position="511"/>
        <end position="537"/>
    </location>
</feature>
<keyword evidence="2" id="KW-1185">Reference proteome</keyword>
<dbReference type="PIRSF" id="PIRSF036762">
    <property type="entry name" value="GAA1"/>
    <property type="match status" value="1"/>
</dbReference>
<evidence type="ECO:0000313" key="2">
    <source>
        <dbReference type="Proteomes" id="UP000694904"/>
    </source>
</evidence>
<keyword evidence="1" id="KW-1133">Transmembrane helix</keyword>
<feature type="transmembrane region" description="Helical" evidence="1">
    <location>
        <begin position="590"/>
        <end position="611"/>
    </location>
</feature>
<proteinExistence type="predicted"/>
<evidence type="ECO:0000256" key="1">
    <source>
        <dbReference type="SAM" id="Phobius"/>
    </source>
</evidence>
<dbReference type="PANTHER" id="PTHR13304:SF0">
    <property type="entry name" value="GLYCOSYLPHOSPHATIDYLINOSITOL ANCHOR ATTACHMENT 1 PROTEIN"/>
    <property type="match status" value="1"/>
</dbReference>
<reference evidence="2" key="1">
    <citation type="journal article" date="1997" name="Nucleic Acids Res.">
        <title>tRNAscan-SE: a program for improved detection of transfer RNA genes in genomic sequence.</title>
        <authorList>
            <person name="Lowe T.M."/>
            <person name="Eddy S.R."/>
        </authorList>
    </citation>
    <scope>NUCLEOTIDE SEQUENCE [LARGE SCALE GENOMIC DNA]</scope>
</reference>
<gene>
    <name evidence="3" type="primary">LOC108618209</name>
</gene>